<dbReference type="EMBL" id="NHOQ01001193">
    <property type="protein sequence ID" value="PWA26276.1"/>
    <property type="molecule type" value="Genomic_DNA"/>
</dbReference>
<dbReference type="InterPro" id="IPR004087">
    <property type="entry name" value="KH_dom"/>
</dbReference>
<reference evidence="4 5" key="1">
    <citation type="journal article" date="2018" name="G3 (Bethesda)">
        <title>A High-Quality Reference Genome for the Invasive Mosquitofish Gambusia affinis Using a Chicago Library.</title>
        <authorList>
            <person name="Hoffberg S.L."/>
            <person name="Troendle N.J."/>
            <person name="Glenn T.C."/>
            <person name="Mahmud O."/>
            <person name="Louha S."/>
            <person name="Chalopin D."/>
            <person name="Bennetzen J.L."/>
            <person name="Mauricio R."/>
        </authorList>
    </citation>
    <scope>NUCLEOTIDE SEQUENCE [LARGE SCALE GENOMIC DNA]</scope>
    <source>
        <strain evidence="4">NE01/NJP1002.9</strain>
        <tissue evidence="4">Muscle</tissue>
    </source>
</reference>
<feature type="domain" description="K Homology" evidence="3">
    <location>
        <begin position="264"/>
        <end position="334"/>
    </location>
</feature>
<evidence type="ECO:0000313" key="4">
    <source>
        <dbReference type="EMBL" id="PWA26276.1"/>
    </source>
</evidence>
<dbReference type="Proteomes" id="UP000250572">
    <property type="component" value="Unassembled WGS sequence"/>
</dbReference>
<name>A0A315VV28_GAMAF</name>
<dbReference type="PANTHER" id="PTHR10288">
    <property type="entry name" value="KH DOMAIN CONTAINING RNA BINDING PROTEIN"/>
    <property type="match status" value="1"/>
</dbReference>
<dbReference type="SUPFAM" id="SSF54791">
    <property type="entry name" value="Eukaryotic type KH-domain (KH-domain type I)"/>
    <property type="match status" value="3"/>
</dbReference>
<sequence>MENTKVQSEGGLNVTLTIRLLMHGKEVGSIIGKKGETVKKMREESGARINISEGNCPERIVTITGPTDTIFKAFAMIAYKFEEDIINSMSNSPATSKPPVTLRLVVPASQCGSLIGKGGSKIKEMREESVTESPCKHSTRLLLQSTGAQVQVAGDMLPNSTERAVTISGTPEAIIQCVKQICVVMLESPPKGATIPYRPKPASTPVIFSGGQAYTIQGQYAIPHPDQLTKLHQLAMQQTPFTPLGQTTPAFPGTYPQGLDGSPPASTHELTIPNDLIGCIIGRQGTKINEIRQMSGAQIKIANAMEGSSERQITITGTPANISLAQYLINARTSKFIRQISPPSPTYSLHWIAVDFLLMSGTFGSKRFITITRVYCIGAQGRGALAANDIYRTGRGRDSPVIPPGSFGSDGT</sequence>
<dbReference type="FunFam" id="3.30.1370.10:FF:000003">
    <property type="entry name" value="poly(RC)-binding protein 2 isoform X1"/>
    <property type="match status" value="1"/>
</dbReference>
<accession>A0A315VV28</accession>
<dbReference type="SMART" id="SM00322">
    <property type="entry name" value="KH"/>
    <property type="match status" value="3"/>
</dbReference>
<comment type="caution">
    <text evidence="4">The sequence shown here is derived from an EMBL/GenBank/DDBJ whole genome shotgun (WGS) entry which is preliminary data.</text>
</comment>
<dbReference type="InterPro" id="IPR004088">
    <property type="entry name" value="KH_dom_type_1"/>
</dbReference>
<evidence type="ECO:0000256" key="1">
    <source>
        <dbReference type="ARBA" id="ARBA00022737"/>
    </source>
</evidence>
<evidence type="ECO:0000313" key="5">
    <source>
        <dbReference type="Proteomes" id="UP000250572"/>
    </source>
</evidence>
<dbReference type="STRING" id="33528.ENSGAFP00000015220"/>
<dbReference type="GO" id="GO:0003723">
    <property type="term" value="F:RNA binding"/>
    <property type="evidence" value="ECO:0007669"/>
    <property type="project" value="UniProtKB-UniRule"/>
</dbReference>
<dbReference type="AlphaFoldDB" id="A0A315VV28"/>
<dbReference type="CDD" id="cd22522">
    <property type="entry name" value="KH-I_PCBP3_rpt3"/>
    <property type="match status" value="1"/>
</dbReference>
<proteinExistence type="predicted"/>
<keyword evidence="5" id="KW-1185">Reference proteome</keyword>
<dbReference type="InterPro" id="IPR036612">
    <property type="entry name" value="KH_dom_type_1_sf"/>
</dbReference>
<evidence type="ECO:0000259" key="3">
    <source>
        <dbReference type="SMART" id="SM00322"/>
    </source>
</evidence>
<feature type="domain" description="K Homology" evidence="3">
    <location>
        <begin position="14"/>
        <end position="82"/>
    </location>
</feature>
<keyword evidence="2" id="KW-0694">RNA-binding</keyword>
<gene>
    <name evidence="4" type="ORF">CCH79_00013753</name>
</gene>
<keyword evidence="1" id="KW-0677">Repeat</keyword>
<evidence type="ECO:0000256" key="2">
    <source>
        <dbReference type="PROSITE-ProRule" id="PRU00117"/>
    </source>
</evidence>
<protein>
    <recommendedName>
        <fullName evidence="3">K Homology domain-containing protein</fullName>
    </recommendedName>
</protein>
<feature type="domain" description="K Homology" evidence="3">
    <location>
        <begin position="98"/>
        <end position="186"/>
    </location>
</feature>
<organism evidence="4 5">
    <name type="scientific">Gambusia affinis</name>
    <name type="common">Western mosquitofish</name>
    <name type="synonym">Heterandria affinis</name>
    <dbReference type="NCBI Taxonomy" id="33528"/>
    <lineage>
        <taxon>Eukaryota</taxon>
        <taxon>Metazoa</taxon>
        <taxon>Chordata</taxon>
        <taxon>Craniata</taxon>
        <taxon>Vertebrata</taxon>
        <taxon>Euteleostomi</taxon>
        <taxon>Actinopterygii</taxon>
        <taxon>Neopterygii</taxon>
        <taxon>Teleostei</taxon>
        <taxon>Neoteleostei</taxon>
        <taxon>Acanthomorphata</taxon>
        <taxon>Ovalentaria</taxon>
        <taxon>Atherinomorphae</taxon>
        <taxon>Cyprinodontiformes</taxon>
        <taxon>Poeciliidae</taxon>
        <taxon>Poeciliinae</taxon>
        <taxon>Gambusia</taxon>
    </lineage>
</organism>
<dbReference type="Gene3D" id="3.30.1370.10">
    <property type="entry name" value="K Homology domain, type 1"/>
    <property type="match status" value="3"/>
</dbReference>
<dbReference type="Pfam" id="PF00013">
    <property type="entry name" value="KH_1"/>
    <property type="match status" value="4"/>
</dbReference>
<dbReference type="PROSITE" id="PS50084">
    <property type="entry name" value="KH_TYPE_1"/>
    <property type="match status" value="3"/>
</dbReference>
<dbReference type="FunFam" id="3.30.1370.10:FF:000005">
    <property type="entry name" value="poly(RC)-binding protein 2 isoform X1"/>
    <property type="match status" value="1"/>
</dbReference>
<feature type="non-terminal residue" evidence="4">
    <location>
        <position position="412"/>
    </location>
</feature>